<feature type="binding site" evidence="8">
    <location>
        <begin position="64"/>
        <end position="65"/>
    </location>
    <ligand>
        <name>substrate</name>
    </ligand>
</feature>
<dbReference type="EMBL" id="MH281628">
    <property type="protein sequence ID" value="AYR06000.1"/>
    <property type="molecule type" value="Genomic_DNA"/>
</dbReference>
<dbReference type="GO" id="GO:0005737">
    <property type="term" value="C:cytoplasm"/>
    <property type="evidence" value="ECO:0007669"/>
    <property type="project" value="InterPro"/>
</dbReference>
<dbReference type="InterPro" id="IPR041727">
    <property type="entry name" value="NAGK-C"/>
</dbReference>
<dbReference type="GeneID" id="38463566"/>
<keyword evidence="4 8" id="KW-0808">Transferase</keyword>
<feature type="binding site" evidence="8">
    <location>
        <position position="86"/>
    </location>
    <ligand>
        <name>substrate</name>
    </ligand>
</feature>
<dbReference type="HAMAP" id="MF_00082">
    <property type="entry name" value="ArgB"/>
    <property type="match status" value="1"/>
</dbReference>
<dbReference type="GO" id="GO:0003991">
    <property type="term" value="F:acetylglutamate kinase activity"/>
    <property type="evidence" value="ECO:0007669"/>
    <property type="project" value="UniProtKB-UniRule"/>
</dbReference>
<proteinExistence type="inferred from homology"/>
<evidence type="ECO:0000256" key="3">
    <source>
        <dbReference type="ARBA" id="ARBA00022605"/>
    </source>
</evidence>
<organism evidence="10">
    <name type="scientific">Neogoniolithon spectabile</name>
    <dbReference type="NCBI Taxonomy" id="231755"/>
    <lineage>
        <taxon>Eukaryota</taxon>
        <taxon>Rhodophyta</taxon>
        <taxon>Florideophyceae</taxon>
        <taxon>Corallinophycidae</taxon>
        <taxon>Corallinales</taxon>
        <taxon>Spongitidaceae</taxon>
        <taxon>Neogoniolithoideae</taxon>
        <taxon>Neogoniolithon</taxon>
    </lineage>
</organism>
<sequence length="274" mass="29452">MLNISDKLKTFSEALPSIKKFTGKIVVIKYGGSTMVDINLKQRIVEDIILLSYLGIKPVIVHGGGPIIDKWLRKCDISPRFKNGIRITDATTMEIVEMVLVGQINKELVSLINSKGGQAVGLSGKDANLIEAFPLFQHINDFAGQVGNIDVSILNLLLSQGYIPVIASVASDASGLSYNINADIVAGEIAGQLNSYKLILLTDVSGIMYNPSDNKTVLSELTVAKIQQLKNSKVISGGMIPKVDSCVCAVSKGVESAHILDGKVDHILLSIFFN</sequence>
<evidence type="ECO:0000256" key="6">
    <source>
        <dbReference type="ARBA" id="ARBA00022777"/>
    </source>
</evidence>
<dbReference type="CDD" id="cd04250">
    <property type="entry name" value="AAK_NAGK-C"/>
    <property type="match status" value="1"/>
</dbReference>
<evidence type="ECO:0000313" key="10">
    <source>
        <dbReference type="EMBL" id="AYR06000.1"/>
    </source>
</evidence>
<dbReference type="GO" id="GO:0042450">
    <property type="term" value="P:L-arginine biosynthetic process via ornithine"/>
    <property type="evidence" value="ECO:0007669"/>
    <property type="project" value="UniProtKB-UniRule"/>
</dbReference>
<dbReference type="InterPro" id="IPR037528">
    <property type="entry name" value="ArgB"/>
</dbReference>
<protein>
    <recommendedName>
        <fullName evidence="8">Acetylglutamate kinase</fullName>
        <ecNumber evidence="8">2.7.2.8</ecNumber>
    </recommendedName>
    <alternativeName>
        <fullName evidence="8">N-acetyl-L-glutamate 5-phosphotransferase</fullName>
    </alternativeName>
    <alternativeName>
        <fullName evidence="8">NAG kinase</fullName>
        <shortName evidence="8">NAGK</shortName>
    </alternativeName>
</protein>
<geneLocation type="plastid" evidence="10"/>
<evidence type="ECO:0000256" key="4">
    <source>
        <dbReference type="ARBA" id="ARBA00022679"/>
    </source>
</evidence>
<dbReference type="EC" id="2.7.2.8" evidence="8"/>
<comment type="catalytic activity">
    <reaction evidence="8">
        <text>N-acetyl-L-glutamate + ATP = N-acetyl-L-glutamyl 5-phosphate + ADP</text>
        <dbReference type="Rhea" id="RHEA:14629"/>
        <dbReference type="ChEBI" id="CHEBI:30616"/>
        <dbReference type="ChEBI" id="CHEBI:44337"/>
        <dbReference type="ChEBI" id="CHEBI:57936"/>
        <dbReference type="ChEBI" id="CHEBI:456216"/>
        <dbReference type="EC" id="2.7.2.8"/>
    </reaction>
</comment>
<keyword evidence="3 8" id="KW-0028">Amino-acid biosynthesis</keyword>
<keyword evidence="5 8" id="KW-0547">Nucleotide-binding</keyword>
<comment type="similarity">
    <text evidence="8">Belongs to the acetylglutamate kinase family. ArgB subfamily.</text>
</comment>
<evidence type="ECO:0000256" key="1">
    <source>
        <dbReference type="ARBA" id="ARBA00004828"/>
    </source>
</evidence>
<dbReference type="InterPro" id="IPR036393">
    <property type="entry name" value="AceGlu_kinase-like_sf"/>
</dbReference>
<dbReference type="AlphaFoldDB" id="A0A3G3MGP6"/>
<dbReference type="InterPro" id="IPR004662">
    <property type="entry name" value="AcgluKinase_fam"/>
</dbReference>
<dbReference type="PIRSF" id="PIRSF000728">
    <property type="entry name" value="NAGK"/>
    <property type="match status" value="1"/>
</dbReference>
<dbReference type="Gene3D" id="3.40.1160.10">
    <property type="entry name" value="Acetylglutamate kinase-like"/>
    <property type="match status" value="1"/>
</dbReference>
<dbReference type="Pfam" id="PF00696">
    <property type="entry name" value="AA_kinase"/>
    <property type="match status" value="1"/>
</dbReference>
<feature type="binding site" evidence="8">
    <location>
        <position position="179"/>
    </location>
    <ligand>
        <name>substrate</name>
    </ligand>
</feature>
<accession>A0A3G3MGP6</accession>
<dbReference type="RefSeq" id="YP_009541791.1">
    <property type="nucleotide sequence ID" value="NC_039978.1"/>
</dbReference>
<keyword evidence="6 8" id="KW-0418">Kinase</keyword>
<comment type="pathway">
    <text evidence="1 8">Amino-acid biosynthesis; L-arginine biosynthesis; N(2)-acetyl-L-ornithine from L-glutamate: step 2/4.</text>
</comment>
<dbReference type="InterPro" id="IPR001048">
    <property type="entry name" value="Asp/Glu/Uridylate_kinase"/>
</dbReference>
<dbReference type="GO" id="GO:0005524">
    <property type="term" value="F:ATP binding"/>
    <property type="evidence" value="ECO:0007669"/>
    <property type="project" value="UniProtKB-UniRule"/>
</dbReference>
<comment type="function">
    <text evidence="8">Catalyzes the ATP-dependent phosphorylation of N-acetyl-L-glutamate.</text>
</comment>
<evidence type="ECO:0000259" key="9">
    <source>
        <dbReference type="Pfam" id="PF00696"/>
    </source>
</evidence>
<dbReference type="PANTHER" id="PTHR23342:SF0">
    <property type="entry name" value="N-ACETYLGLUTAMATE SYNTHASE, MITOCHONDRIAL"/>
    <property type="match status" value="1"/>
</dbReference>
<keyword evidence="7 8" id="KW-0067">ATP-binding</keyword>
<dbReference type="FunFam" id="3.40.1160.10:FF:000004">
    <property type="entry name" value="Acetylglutamate kinase"/>
    <property type="match status" value="1"/>
</dbReference>
<feature type="site" description="Transition state stabilizer" evidence="8">
    <location>
        <position position="29"/>
    </location>
</feature>
<keyword evidence="2 8" id="KW-0055">Arginine biosynthesis</keyword>
<feature type="domain" description="Aspartate/glutamate/uridylate kinase" evidence="9">
    <location>
        <begin position="24"/>
        <end position="261"/>
    </location>
</feature>
<evidence type="ECO:0000256" key="8">
    <source>
        <dbReference type="HAMAP-Rule" id="MF_00082"/>
    </source>
</evidence>
<gene>
    <name evidence="8 10" type="primary">argB</name>
</gene>
<dbReference type="UniPathway" id="UPA00068">
    <property type="reaction ID" value="UER00107"/>
</dbReference>
<feature type="site" description="Transition state stabilizer" evidence="8">
    <location>
        <position position="242"/>
    </location>
</feature>
<evidence type="ECO:0000256" key="7">
    <source>
        <dbReference type="ARBA" id="ARBA00022840"/>
    </source>
</evidence>
<evidence type="ECO:0000256" key="5">
    <source>
        <dbReference type="ARBA" id="ARBA00022741"/>
    </source>
</evidence>
<keyword evidence="10" id="KW-0934">Plastid</keyword>
<dbReference type="NCBIfam" id="TIGR00761">
    <property type="entry name" value="argB"/>
    <property type="match status" value="1"/>
</dbReference>
<name>A0A3G3MGP6_9FLOR</name>
<evidence type="ECO:0000256" key="2">
    <source>
        <dbReference type="ARBA" id="ARBA00022571"/>
    </source>
</evidence>
<reference evidence="10" key="1">
    <citation type="journal article" date="2018" name="Genome Biol. Evol.">
        <title>Mitochondrial and Plastid Genomes from Coralline Red Algae Provide Insights into the Incongruent Evolutionary Histories of Organelles.</title>
        <authorList>
            <person name="Lee J."/>
            <person name="Song H.J."/>
            <person name="In Park S."/>
            <person name="Lee Y.M."/>
            <person name="Jeong S.Y."/>
            <person name="Oh Cho T."/>
            <person name="Kim J.H."/>
            <person name="Choi H.G."/>
            <person name="Choi C.G."/>
            <person name="Nelson W.A."/>
            <person name="Fredericq S."/>
            <person name="Bhattacharya D."/>
            <person name="Su Yoon H."/>
        </authorList>
    </citation>
    <scope>NUCLEOTIDE SEQUENCE</scope>
</reference>
<dbReference type="SUPFAM" id="SSF53633">
    <property type="entry name" value="Carbamate kinase-like"/>
    <property type="match status" value="1"/>
</dbReference>
<dbReference type="PANTHER" id="PTHR23342">
    <property type="entry name" value="N-ACETYLGLUTAMATE SYNTHASE"/>
    <property type="match status" value="1"/>
</dbReference>